<keyword evidence="1" id="KW-1133">Transmembrane helix</keyword>
<proteinExistence type="predicted"/>
<evidence type="ECO:0000256" key="1">
    <source>
        <dbReference type="SAM" id="Phobius"/>
    </source>
</evidence>
<evidence type="ECO:0008006" key="4">
    <source>
        <dbReference type="Google" id="ProtNLM"/>
    </source>
</evidence>
<dbReference type="AlphaFoldDB" id="A0A916Q745"/>
<gene>
    <name evidence="2" type="ORF">ANBU17_04820</name>
</gene>
<evidence type="ECO:0000313" key="3">
    <source>
        <dbReference type="Proteomes" id="UP000613208"/>
    </source>
</evidence>
<keyword evidence="3" id="KW-1185">Reference proteome</keyword>
<feature type="transmembrane region" description="Helical" evidence="1">
    <location>
        <begin position="133"/>
        <end position="153"/>
    </location>
</feature>
<reference evidence="2" key="1">
    <citation type="submission" date="2020-06" db="EMBL/GenBank/DDBJ databases">
        <title>Characterization of fructooligosaccharide metabolism and fructooligosaccharide-degrading enzymes in human commensal butyrate producers.</title>
        <authorList>
            <person name="Tanno H."/>
            <person name="Fujii T."/>
            <person name="Hirano K."/>
            <person name="Maeno S."/>
            <person name="Tonozuka T."/>
            <person name="Sakamoto M."/>
            <person name="Ohkuma M."/>
            <person name="Tochio T."/>
            <person name="Endo A."/>
        </authorList>
    </citation>
    <scope>NUCLEOTIDE SEQUENCE</scope>
    <source>
        <strain evidence="2">JCM 17466</strain>
    </source>
</reference>
<feature type="transmembrane region" description="Helical" evidence="1">
    <location>
        <begin position="159"/>
        <end position="178"/>
    </location>
</feature>
<feature type="transmembrane region" description="Helical" evidence="1">
    <location>
        <begin position="52"/>
        <end position="76"/>
    </location>
</feature>
<organism evidence="2 3">
    <name type="scientific">Anaerostipes butyraticus</name>
    <dbReference type="NCBI Taxonomy" id="645466"/>
    <lineage>
        <taxon>Bacteria</taxon>
        <taxon>Bacillati</taxon>
        <taxon>Bacillota</taxon>
        <taxon>Clostridia</taxon>
        <taxon>Lachnospirales</taxon>
        <taxon>Lachnospiraceae</taxon>
        <taxon>Anaerostipes</taxon>
    </lineage>
</organism>
<accession>A0A916Q745</accession>
<keyword evidence="1" id="KW-0812">Transmembrane</keyword>
<dbReference type="Proteomes" id="UP000613208">
    <property type="component" value="Unassembled WGS sequence"/>
</dbReference>
<evidence type="ECO:0000313" key="2">
    <source>
        <dbReference type="EMBL" id="GFO84135.1"/>
    </source>
</evidence>
<feature type="transmembrane region" description="Helical" evidence="1">
    <location>
        <begin position="82"/>
        <end position="102"/>
    </location>
</feature>
<sequence length="814" mass="94898">MKTKRYWKIRKILLNWIFKLKKIRFTLESRRQSSKEYWSFNRLLLERFVSGVIKGIILATILGLLDKLLLSIGVILVINSNILSDVLIGELGVAGVILGLYCSNISSIYSTRYANAPEKIAIAFQYDRLTVKCLNAISSCIIYGTIILVELLMGYDVGWVSAGTLIIWSIVVVISFGITGNRTYQLSDVFRVSDDAYIALGRVITKSLNRELYASDANYQNHFCKIASDRIELLKVIQKYGCNPDSADSSSILNFMCTNLDLIEQYWLIKRHISRDSLWFRRKGVYQKWHFANDTETSMALRTGTSLRPKEKPDFYWFEDELMSINHACVNYLIKRNDWGTLYSYFSVFESVCKSAIEQKEANYYVGQIDWLKSVIQSFVDNTKIEENVAFAGIVEHISLLYLDIILESSKYFSNLDINAISKSVIKGIDTGKRYNSIKAIRGRNYIEIYKKMITEVYAEGHRITPDWLIKQYVAKEEFVYVNTLFDMVKEGVEQAYSLSSFFVEKNMYYEACIMLTRFYEYESKLSNFFKFANQVEKNLNKYHLDSADKWDDSRLAGVEEKFLECKIELPEMLLKCSSAFAIKNWDRREEYPDFLGECYNHIAEDTVEAIVNSDKKQFEKDFEILTKIMLLYQEYIRTDFIKNKDLYRVEYAYYMFTSPIVEWAQIGGLGILWGEFFKDVEWCSIVKEASKIVLNVKEDEEKSTELAAQLIEFASRRNKFLFGIGARDILETKWNQFVANAIRESATIETEYVMFRQEIKTDSKIIKAFCSNFLDMGFTTDPSEVFWVICINPLLPKEKRFHTRFSWEDDLNE</sequence>
<dbReference type="EMBL" id="BLYI01000009">
    <property type="protein sequence ID" value="GFO84135.1"/>
    <property type="molecule type" value="Genomic_DNA"/>
</dbReference>
<dbReference type="RefSeq" id="WP_201309883.1">
    <property type="nucleotide sequence ID" value="NZ_BLYI01000009.1"/>
</dbReference>
<comment type="caution">
    <text evidence="2">The sequence shown here is derived from an EMBL/GenBank/DDBJ whole genome shotgun (WGS) entry which is preliminary data.</text>
</comment>
<keyword evidence="1" id="KW-0472">Membrane</keyword>
<protein>
    <recommendedName>
        <fullName evidence="4">Type II restriction endonuclease subunit M</fullName>
    </recommendedName>
</protein>
<name>A0A916Q745_9FIRM</name>